<comment type="cofactor">
    <cofactor evidence="7 10">
        <name>[4Fe-4S] cluster</name>
        <dbReference type="ChEBI" id="CHEBI:49883"/>
    </cofactor>
    <text evidence="7 10">Binds 1 [4Fe-4S] cluster per subunit.</text>
</comment>
<dbReference type="CDD" id="cd06223">
    <property type="entry name" value="PRTases_typeI"/>
    <property type="match status" value="1"/>
</dbReference>
<protein>
    <recommendedName>
        <fullName evidence="7">Amidophosphoribosyltransferase</fullName>
        <shortName evidence="7">ATase</shortName>
        <ecNumber evidence="7">2.4.2.14</ecNumber>
    </recommendedName>
    <alternativeName>
        <fullName evidence="7">Glutamine phosphoribosylpyrophosphate amidotransferase</fullName>
        <shortName evidence="7">GPATase</shortName>
    </alternativeName>
</protein>
<keyword evidence="5 7" id="KW-0658">Purine biosynthesis</keyword>
<dbReference type="Gene3D" id="3.40.50.2020">
    <property type="match status" value="1"/>
</dbReference>
<dbReference type="InterPro" id="IPR035584">
    <property type="entry name" value="PurF_N"/>
</dbReference>
<dbReference type="HAMAP" id="MF_01931">
    <property type="entry name" value="PurF"/>
    <property type="match status" value="1"/>
</dbReference>
<keyword evidence="6 7" id="KW-0315">Glutamine amidotransferase</keyword>
<feature type="domain" description="Glutamine amidotransferase type-2" evidence="11">
    <location>
        <begin position="6"/>
        <end position="224"/>
    </location>
</feature>
<dbReference type="InterPro" id="IPR000836">
    <property type="entry name" value="PRTase_dom"/>
</dbReference>
<dbReference type="InterPro" id="IPR005854">
    <property type="entry name" value="PurF"/>
</dbReference>
<dbReference type="SUPFAM" id="SSF56235">
    <property type="entry name" value="N-terminal nucleophile aminohydrolases (Ntn hydrolases)"/>
    <property type="match status" value="1"/>
</dbReference>
<evidence type="ECO:0000256" key="8">
    <source>
        <dbReference type="PIRNR" id="PIRNR000485"/>
    </source>
</evidence>
<feature type="binding site" evidence="7 10">
    <location>
        <position position="240"/>
    </location>
    <ligand>
        <name>[4Fe-4S] cluster</name>
        <dbReference type="ChEBI" id="CHEBI:49883"/>
    </ligand>
</feature>
<dbReference type="GO" id="GO:0051539">
    <property type="term" value="F:4 iron, 4 sulfur cluster binding"/>
    <property type="evidence" value="ECO:0007669"/>
    <property type="project" value="UniProtKB-KW"/>
</dbReference>
<evidence type="ECO:0000256" key="1">
    <source>
        <dbReference type="ARBA" id="ARBA00005209"/>
    </source>
</evidence>
<gene>
    <name evidence="13" type="primary">purF_1</name>
    <name evidence="7" type="synonym">purF</name>
    <name evidence="12" type="synonym">purF_2</name>
    <name evidence="13" type="ORF">BWX89_00089</name>
    <name evidence="12" type="ORF">BWX89_01069</name>
</gene>
<evidence type="ECO:0000259" key="11">
    <source>
        <dbReference type="PROSITE" id="PS51278"/>
    </source>
</evidence>
<feature type="binding site" evidence="7 10">
    <location>
        <position position="386"/>
    </location>
    <ligand>
        <name>[4Fe-4S] cluster</name>
        <dbReference type="ChEBI" id="CHEBI:49883"/>
    </ligand>
</feature>
<comment type="caution">
    <text evidence="7">Lacks conserved residue(s) required for the propagation of feature annotation.</text>
</comment>
<evidence type="ECO:0000256" key="2">
    <source>
        <dbReference type="ARBA" id="ARBA00010138"/>
    </source>
</evidence>
<keyword evidence="3 7" id="KW-0328">Glycosyltransferase</keyword>
<reference evidence="13" key="1">
    <citation type="submission" date="2017-02" db="EMBL/GenBank/DDBJ databases">
        <title>Delving into the versatile metabolic prowess of the omnipresent phylum Bacteroidetes.</title>
        <authorList>
            <person name="Nobu M.K."/>
            <person name="Mei R."/>
            <person name="Narihiro T."/>
            <person name="Kuroda K."/>
            <person name="Liu W.-T."/>
        </authorList>
    </citation>
    <scope>NUCLEOTIDE SEQUENCE</scope>
    <source>
        <strain evidence="13">ADurb.Bin131</strain>
    </source>
</reference>
<dbReference type="NCBIfam" id="TIGR01134">
    <property type="entry name" value="purF"/>
    <property type="match status" value="1"/>
</dbReference>
<dbReference type="CDD" id="cd00715">
    <property type="entry name" value="GPATase_N"/>
    <property type="match status" value="1"/>
</dbReference>
<dbReference type="InterPro" id="IPR029055">
    <property type="entry name" value="Ntn_hydrolases_N"/>
</dbReference>
<comment type="caution">
    <text evidence="13">The sequence shown here is derived from an EMBL/GenBank/DDBJ whole genome shotgun (WGS) entry which is preliminary data.</text>
</comment>
<dbReference type="EMBL" id="MWDQ01000091">
    <property type="protein sequence ID" value="OQB73211.1"/>
    <property type="molecule type" value="Genomic_DNA"/>
</dbReference>
<dbReference type="EC" id="2.4.2.14" evidence="7"/>
<name>A0A1V6CEB2_UNCT6</name>
<feature type="binding site" evidence="7 10">
    <location>
        <position position="440"/>
    </location>
    <ligand>
        <name>[4Fe-4S] cluster</name>
        <dbReference type="ChEBI" id="CHEBI:49883"/>
    </ligand>
</feature>
<keyword evidence="7 10" id="KW-0408">Iron</keyword>
<evidence type="ECO:0000256" key="3">
    <source>
        <dbReference type="ARBA" id="ARBA00022676"/>
    </source>
</evidence>
<proteinExistence type="inferred from homology"/>
<sequence>MIKEECGLVGLFKNENSAEILYVGLFSLQHRGQESSGIIVSDGTSINAHMGSGLVSDVFTRDIIKSLNGNFGIGHVRYSTTGGSNKRNIQPFLVEYSGKPLAIAHNGNLTNSKTLRIELEKQGSIFQTSMDSEIIIHLLVRSNGSDVKEKLINTLRQLKGAFSLLIFTENSIIAARDANGFRPLCIGLLDNGYVIASETCAFDLIGAQYLRDVEPGEIVVFSDNGVESYTWAENVHRSHCIFEFIYFARPDSTIFTKSVYSTRHRLGENLAEESEFDGDIVVPIPDSGSIAALGFSQRKKIPFEFGIIRNHYIGRTFIQPLQKMRDAGVKIKLNPVKSVVSGKRVIAIEDSIVRGTTCRNRVKSLKDAGAETVMLCVSCPPIISPCYYGIDFPSKQELIASTKNVEQIKEFLGLDGLCYLSVNGMLDAMPLPGEYFCTACFTGQYPVNPDFNFNKYQFEE</sequence>
<dbReference type="InterPro" id="IPR017932">
    <property type="entry name" value="GATase_2_dom"/>
</dbReference>
<dbReference type="GO" id="GO:0004044">
    <property type="term" value="F:amidophosphoribosyltransferase activity"/>
    <property type="evidence" value="ECO:0007669"/>
    <property type="project" value="UniProtKB-UniRule"/>
</dbReference>
<dbReference type="Pfam" id="PF13522">
    <property type="entry name" value="GATase_6"/>
    <property type="match status" value="1"/>
</dbReference>
<dbReference type="PIRSF" id="PIRSF000485">
    <property type="entry name" value="Amd_phspho_trans"/>
    <property type="match status" value="1"/>
</dbReference>
<comment type="pathway">
    <text evidence="1 7 8">Purine metabolism; IMP biosynthesis via de novo pathway; N(1)-(5-phospho-D-ribosyl)glycinamide from 5-phospho-alpha-D-ribose 1-diphosphate: step 1/2.</text>
</comment>
<feature type="binding site" evidence="7 10">
    <location>
        <position position="437"/>
    </location>
    <ligand>
        <name>[4Fe-4S] cluster</name>
        <dbReference type="ChEBI" id="CHEBI:49883"/>
    </ligand>
</feature>
<dbReference type="UniPathway" id="UPA00074">
    <property type="reaction ID" value="UER00124"/>
</dbReference>
<dbReference type="GO" id="GO:0046872">
    <property type="term" value="F:metal ion binding"/>
    <property type="evidence" value="ECO:0007669"/>
    <property type="project" value="UniProtKB-KW"/>
</dbReference>
<keyword evidence="4 7" id="KW-0808">Transferase</keyword>
<evidence type="ECO:0000256" key="7">
    <source>
        <dbReference type="HAMAP-Rule" id="MF_01931"/>
    </source>
</evidence>
<dbReference type="EMBL" id="MWDQ01000020">
    <property type="protein sequence ID" value="OQB75230.1"/>
    <property type="molecule type" value="Genomic_DNA"/>
</dbReference>
<evidence type="ECO:0000313" key="12">
    <source>
        <dbReference type="EMBL" id="OQB73211.1"/>
    </source>
</evidence>
<keyword evidence="7" id="KW-0004">4Fe-4S</keyword>
<feature type="active site" description="Nucleophile" evidence="7 9">
    <location>
        <position position="6"/>
    </location>
</feature>
<dbReference type="GO" id="GO:0009113">
    <property type="term" value="P:purine nucleobase biosynthetic process"/>
    <property type="evidence" value="ECO:0007669"/>
    <property type="project" value="UniProtKB-UniRule"/>
</dbReference>
<comment type="catalytic activity">
    <reaction evidence="7 8">
        <text>5-phospho-beta-D-ribosylamine + L-glutamate + diphosphate = 5-phospho-alpha-D-ribose 1-diphosphate + L-glutamine + H2O</text>
        <dbReference type="Rhea" id="RHEA:14905"/>
        <dbReference type="ChEBI" id="CHEBI:15377"/>
        <dbReference type="ChEBI" id="CHEBI:29985"/>
        <dbReference type="ChEBI" id="CHEBI:33019"/>
        <dbReference type="ChEBI" id="CHEBI:58017"/>
        <dbReference type="ChEBI" id="CHEBI:58359"/>
        <dbReference type="ChEBI" id="CHEBI:58681"/>
        <dbReference type="EC" id="2.4.2.14"/>
    </reaction>
</comment>
<dbReference type="SUPFAM" id="SSF53271">
    <property type="entry name" value="PRTase-like"/>
    <property type="match status" value="1"/>
</dbReference>
<organism evidence="13">
    <name type="scientific">candidate division TA06 bacterium ADurb.Bin131</name>
    <dbReference type="NCBI Taxonomy" id="1852827"/>
    <lineage>
        <taxon>Bacteria</taxon>
        <taxon>Bacteria division TA06</taxon>
    </lineage>
</organism>
<comment type="similarity">
    <text evidence="2 7 8">In the C-terminal section; belongs to the purine/pyrimidine phosphoribosyltransferase family.</text>
</comment>
<evidence type="ECO:0000256" key="10">
    <source>
        <dbReference type="PIRSR" id="PIRSR000485-3"/>
    </source>
</evidence>
<dbReference type="InterPro" id="IPR029057">
    <property type="entry name" value="PRTase-like"/>
</dbReference>
<dbReference type="PANTHER" id="PTHR11907">
    <property type="entry name" value="AMIDOPHOSPHORIBOSYLTRANSFERASE"/>
    <property type="match status" value="1"/>
</dbReference>
<dbReference type="Gene3D" id="3.60.20.10">
    <property type="entry name" value="Glutamine Phosphoribosylpyrophosphate, subunit 1, domain 1"/>
    <property type="match status" value="1"/>
</dbReference>
<evidence type="ECO:0000256" key="4">
    <source>
        <dbReference type="ARBA" id="ARBA00022679"/>
    </source>
</evidence>
<dbReference type="AlphaFoldDB" id="A0A1V6CEB2"/>
<dbReference type="PROSITE" id="PS51278">
    <property type="entry name" value="GATASE_TYPE_2"/>
    <property type="match status" value="1"/>
</dbReference>
<evidence type="ECO:0000256" key="5">
    <source>
        <dbReference type="ARBA" id="ARBA00022755"/>
    </source>
</evidence>
<dbReference type="GO" id="GO:0006189">
    <property type="term" value="P:'de novo' IMP biosynthetic process"/>
    <property type="evidence" value="ECO:0007669"/>
    <property type="project" value="UniProtKB-UniRule"/>
</dbReference>
<evidence type="ECO:0000313" key="13">
    <source>
        <dbReference type="EMBL" id="OQB75230.1"/>
    </source>
</evidence>
<keyword evidence="7 10" id="KW-0411">Iron-sulfur</keyword>
<comment type="function">
    <text evidence="7">Catalyzes the formation of phosphoribosylamine from phosphoribosylpyrophosphate (PRPP) and glutamine.</text>
</comment>
<accession>A0A1V6CEB2</accession>
<evidence type="ECO:0000256" key="9">
    <source>
        <dbReference type="PIRSR" id="PIRSR000485-1"/>
    </source>
</evidence>
<keyword evidence="7 10" id="KW-0479">Metal-binding</keyword>
<evidence type="ECO:0000256" key="6">
    <source>
        <dbReference type="ARBA" id="ARBA00022962"/>
    </source>
</evidence>
<dbReference type="Proteomes" id="UP000485562">
    <property type="component" value="Unassembled WGS sequence"/>
</dbReference>